<dbReference type="GO" id="GO:0008013">
    <property type="term" value="F:beta-catenin binding"/>
    <property type="evidence" value="ECO:0007669"/>
    <property type="project" value="InterPro"/>
</dbReference>
<reference evidence="1" key="1">
    <citation type="submission" date="2018-06" db="EMBL/GenBank/DDBJ databases">
        <authorList>
            <consortium name="Pathogen Informatics"/>
            <person name="Doyle S."/>
        </authorList>
    </citation>
    <scope>NUCLEOTIDE SEQUENCE [LARGE SCALE GENOMIC DNA]</scope>
    <source>
        <strain evidence="1">NCTC13765</strain>
    </source>
</reference>
<accession>A0A380KWZ2</accession>
<sequence length="40" mass="5065">MNKELTREEEKFLQAYQEKVLHSFREIERYANLLLKKKYF</sequence>
<dbReference type="SUPFAM" id="SSF81730">
    <property type="entry name" value="beta-catenin-interacting protein ICAT"/>
    <property type="match status" value="1"/>
</dbReference>
<name>A0A380KWZ2_9STRE</name>
<evidence type="ECO:0000313" key="1">
    <source>
        <dbReference type="EMBL" id="SUN76453.1"/>
    </source>
</evidence>
<gene>
    <name evidence="1" type="ORF">NCTC13765_00943</name>
</gene>
<proteinExistence type="predicted"/>
<dbReference type="InterPro" id="IPR036911">
    <property type="entry name" value="ICAT_sf"/>
</dbReference>
<dbReference type="RefSeq" id="WP_018371426.1">
    <property type="nucleotide sequence ID" value="NZ_UHFR01000005.1"/>
</dbReference>
<dbReference type="EMBL" id="UHFR01000005">
    <property type="protein sequence ID" value="SUN76453.1"/>
    <property type="molecule type" value="Genomic_DNA"/>
</dbReference>
<organism evidence="1 2">
    <name type="scientific">Streptococcus massiliensis</name>
    <dbReference type="NCBI Taxonomy" id="313439"/>
    <lineage>
        <taxon>Bacteria</taxon>
        <taxon>Bacillati</taxon>
        <taxon>Bacillota</taxon>
        <taxon>Bacilli</taxon>
        <taxon>Lactobacillales</taxon>
        <taxon>Streptococcaceae</taxon>
        <taxon>Streptococcus</taxon>
    </lineage>
</organism>
<dbReference type="AlphaFoldDB" id="A0A380KWZ2"/>
<keyword evidence="2" id="KW-1185">Reference proteome</keyword>
<dbReference type="Proteomes" id="UP000254634">
    <property type="component" value="Unassembled WGS sequence"/>
</dbReference>
<protein>
    <submittedName>
        <fullName evidence="1">Uncharacterized protein</fullName>
    </submittedName>
</protein>
<evidence type="ECO:0000313" key="2">
    <source>
        <dbReference type="Proteomes" id="UP000254634"/>
    </source>
</evidence>
<dbReference type="STRING" id="1123307.GCA_000380065_00740"/>